<keyword evidence="3 5" id="KW-0689">Ribosomal protein</keyword>
<evidence type="ECO:0000256" key="1">
    <source>
        <dbReference type="ARBA" id="ARBA00004229"/>
    </source>
</evidence>
<dbReference type="InterPro" id="IPR036967">
    <property type="entry name" value="Ribosomal_uS11_sf"/>
</dbReference>
<evidence type="ECO:0000256" key="3">
    <source>
        <dbReference type="ARBA" id="ARBA00022980"/>
    </source>
</evidence>
<evidence type="ECO:0000313" key="5">
    <source>
        <dbReference type="EMBL" id="QEM01565.1"/>
    </source>
</evidence>
<comment type="similarity">
    <text evidence="2">Belongs to the universal ribosomal protein uS11 family.</text>
</comment>
<dbReference type="GO" id="GO:0009507">
    <property type="term" value="C:chloroplast"/>
    <property type="evidence" value="ECO:0007669"/>
    <property type="project" value="UniProtKB-SubCell"/>
</dbReference>
<organism evidence="5">
    <name type="scientific">Nephromyces sp. ex Molgula occidentalis</name>
    <dbReference type="NCBI Taxonomy" id="2544991"/>
    <lineage>
        <taxon>Eukaryota</taxon>
        <taxon>Sar</taxon>
        <taxon>Alveolata</taxon>
        <taxon>Apicomplexa</taxon>
        <taxon>Aconoidasida</taxon>
        <taxon>Nephromycida</taxon>
        <taxon>Nephromyces</taxon>
    </lineage>
</organism>
<dbReference type="GO" id="GO:0003735">
    <property type="term" value="F:structural constituent of ribosome"/>
    <property type="evidence" value="ECO:0007669"/>
    <property type="project" value="InterPro"/>
</dbReference>
<protein>
    <submittedName>
        <fullName evidence="5">30S ribosomal protein S11</fullName>
    </submittedName>
</protein>
<dbReference type="Gene3D" id="3.30.420.80">
    <property type="entry name" value="Ribosomal protein S11"/>
    <property type="match status" value="1"/>
</dbReference>
<accession>A0A5C1H7B4</accession>
<dbReference type="EMBL" id="MK573199">
    <property type="protein sequence ID" value="QEM01565.1"/>
    <property type="molecule type" value="Genomic_DNA"/>
</dbReference>
<dbReference type="GO" id="GO:0005840">
    <property type="term" value="C:ribosome"/>
    <property type="evidence" value="ECO:0007669"/>
    <property type="project" value="UniProtKB-KW"/>
</dbReference>
<sequence>MSNEIKQNKELNLFIISTQKNMFITLIDKKTNYLLKTYSFGSFGFKTNQKKNTPFALEKIITSVLFTIINKNYIYINIIFKGTMYLKRKLFLNIILLNLYKHKHIKILSIKDKTSFPYNGCRLKNKPKK</sequence>
<reference evidence="5" key="1">
    <citation type="journal article" date="2019" name="Genome Biol. Evol.">
        <title>Nephromyces represents a diverse and novel lineage of the Apicomplexa that has retained apicoplasts.</title>
        <authorList>
            <person name="Munoz-Gomez S.A."/>
            <person name="Durnin K."/>
            <person name="Eme L."/>
            <person name="Paight C."/>
            <person name="Lane C.E."/>
            <person name="Saffo M.B."/>
            <person name="Slamovits C.H."/>
        </authorList>
    </citation>
    <scope>NUCLEOTIDE SEQUENCE</scope>
    <source>
        <strain evidence="5">439</strain>
    </source>
</reference>
<name>A0A5C1H7B4_9APIC</name>
<dbReference type="InterPro" id="IPR001971">
    <property type="entry name" value="Ribosomal_uS11"/>
</dbReference>
<keyword evidence="4" id="KW-0687">Ribonucleoprotein</keyword>
<dbReference type="PIRSF" id="PIRSF002131">
    <property type="entry name" value="Ribosomal_S11"/>
    <property type="match status" value="1"/>
</dbReference>
<gene>
    <name evidence="5" type="primary">rps11</name>
</gene>
<evidence type="ECO:0000256" key="2">
    <source>
        <dbReference type="ARBA" id="ARBA00006194"/>
    </source>
</evidence>
<dbReference type="HAMAP" id="MF_01310">
    <property type="entry name" value="Ribosomal_uS11"/>
    <property type="match status" value="1"/>
</dbReference>
<proteinExistence type="inferred from homology"/>
<dbReference type="SUPFAM" id="SSF53137">
    <property type="entry name" value="Translational machinery components"/>
    <property type="match status" value="1"/>
</dbReference>
<dbReference type="GO" id="GO:1990904">
    <property type="term" value="C:ribonucleoprotein complex"/>
    <property type="evidence" value="ECO:0007669"/>
    <property type="project" value="UniProtKB-KW"/>
</dbReference>
<dbReference type="GO" id="GO:0006412">
    <property type="term" value="P:translation"/>
    <property type="evidence" value="ECO:0007669"/>
    <property type="project" value="InterPro"/>
</dbReference>
<evidence type="ECO:0000256" key="4">
    <source>
        <dbReference type="ARBA" id="ARBA00023274"/>
    </source>
</evidence>
<dbReference type="AlphaFoldDB" id="A0A5C1H7B4"/>
<comment type="subcellular location">
    <subcellularLocation>
        <location evidence="1">Plastid</location>
        <location evidence="1">Chloroplast</location>
    </subcellularLocation>
</comment>
<dbReference type="Pfam" id="PF00411">
    <property type="entry name" value="Ribosomal_S11"/>
    <property type="match status" value="1"/>
</dbReference>